<sequence>MFKPKKQLIMDSEISYWHQLADLATVWAKEMGKIHLSYFRGNHLDIELKGSINDVVTAADKTSEKYFIEQVSQHCPNHSILGEESGLHSGKSDYCWVVDPLDGTTNFSQGLPIFSVSIGLQYKGETILGIVYAPYLDELYTAIKGEGSLLNGKSIHVSTKKELGPSVLTTGFPCDKDTNPDNNLTEVSRILPQVRGIRRYGSAAYDLCSVAAGFFDGYWEPNLHLWDVCAGILIVQEAGGKAQQYRHDRGISLLAANPDLFKQIEQNLIPSK</sequence>
<keyword evidence="4 7" id="KW-0479">Metal-binding</keyword>
<accession>A0A7G1I427</accession>
<dbReference type="PANTHER" id="PTHR20854:SF4">
    <property type="entry name" value="INOSITOL-1-MONOPHOSPHATASE-RELATED"/>
    <property type="match status" value="1"/>
</dbReference>
<organism evidence="9 10">
    <name type="scientific">Coprobacter secundus subsp. similis</name>
    <dbReference type="NCBI Taxonomy" id="2751153"/>
    <lineage>
        <taxon>Bacteria</taxon>
        <taxon>Pseudomonadati</taxon>
        <taxon>Bacteroidota</taxon>
        <taxon>Bacteroidia</taxon>
        <taxon>Bacteroidales</taxon>
        <taxon>Barnesiellaceae</taxon>
        <taxon>Coprobacter</taxon>
    </lineage>
</organism>
<feature type="binding site" evidence="7">
    <location>
        <position position="227"/>
    </location>
    <ligand>
        <name>Mg(2+)</name>
        <dbReference type="ChEBI" id="CHEBI:18420"/>
        <label>1</label>
        <note>catalytic</note>
    </ligand>
</feature>
<keyword evidence="6 7" id="KW-0460">Magnesium</keyword>
<evidence type="ECO:0000313" key="10">
    <source>
        <dbReference type="Proteomes" id="UP000594042"/>
    </source>
</evidence>
<evidence type="ECO:0000256" key="1">
    <source>
        <dbReference type="ARBA" id="ARBA00001033"/>
    </source>
</evidence>
<dbReference type="PROSITE" id="PS00630">
    <property type="entry name" value="IMP_2"/>
    <property type="match status" value="1"/>
</dbReference>
<dbReference type="GO" id="GO:0046872">
    <property type="term" value="F:metal ion binding"/>
    <property type="evidence" value="ECO:0007669"/>
    <property type="project" value="UniProtKB-KW"/>
</dbReference>
<dbReference type="CDD" id="cd01639">
    <property type="entry name" value="IMPase"/>
    <property type="match status" value="1"/>
</dbReference>
<dbReference type="InterPro" id="IPR020583">
    <property type="entry name" value="Inositol_monoP_metal-BS"/>
</dbReference>
<dbReference type="Proteomes" id="UP000594042">
    <property type="component" value="Chromosome"/>
</dbReference>
<evidence type="ECO:0000256" key="2">
    <source>
        <dbReference type="ARBA" id="ARBA00001946"/>
    </source>
</evidence>
<evidence type="ECO:0000256" key="3">
    <source>
        <dbReference type="ARBA" id="ARBA00009759"/>
    </source>
</evidence>
<dbReference type="KEGG" id="copr:Cop2CBH44_26000"/>
<keyword evidence="10" id="KW-1185">Reference proteome</keyword>
<name>A0A7G1I427_9BACT</name>
<dbReference type="InterPro" id="IPR000760">
    <property type="entry name" value="Inositol_monophosphatase-like"/>
</dbReference>
<evidence type="ECO:0000256" key="8">
    <source>
        <dbReference type="RuleBase" id="RU364068"/>
    </source>
</evidence>
<dbReference type="InterPro" id="IPR022337">
    <property type="entry name" value="Inositol_monophosphatase_SuhB"/>
</dbReference>
<gene>
    <name evidence="9" type="primary">hisN</name>
    <name evidence="9" type="ORF">Cop2CBH44_26000</name>
</gene>
<comment type="catalytic activity">
    <reaction evidence="1 8">
        <text>a myo-inositol phosphate + H2O = myo-inositol + phosphate</text>
        <dbReference type="Rhea" id="RHEA:24056"/>
        <dbReference type="ChEBI" id="CHEBI:15377"/>
        <dbReference type="ChEBI" id="CHEBI:17268"/>
        <dbReference type="ChEBI" id="CHEBI:43474"/>
        <dbReference type="ChEBI" id="CHEBI:84139"/>
        <dbReference type="EC" id="3.1.3.25"/>
    </reaction>
</comment>
<proteinExistence type="inferred from homology"/>
<dbReference type="Pfam" id="PF00459">
    <property type="entry name" value="Inositol_P"/>
    <property type="match status" value="1"/>
</dbReference>
<dbReference type="FunFam" id="3.30.540.10:FF:000003">
    <property type="entry name" value="Inositol-1-monophosphatase"/>
    <property type="match status" value="1"/>
</dbReference>
<evidence type="ECO:0000256" key="5">
    <source>
        <dbReference type="ARBA" id="ARBA00022801"/>
    </source>
</evidence>
<keyword evidence="5 8" id="KW-0378">Hydrolase</keyword>
<dbReference type="GO" id="GO:0007165">
    <property type="term" value="P:signal transduction"/>
    <property type="evidence" value="ECO:0007669"/>
    <property type="project" value="TreeGrafter"/>
</dbReference>
<feature type="binding site" evidence="7">
    <location>
        <position position="101"/>
    </location>
    <ligand>
        <name>Mg(2+)</name>
        <dbReference type="ChEBI" id="CHEBI:18420"/>
        <label>1</label>
        <note>catalytic</note>
    </ligand>
</feature>
<evidence type="ECO:0000256" key="7">
    <source>
        <dbReference type="PIRSR" id="PIRSR600760-2"/>
    </source>
</evidence>
<dbReference type="InterPro" id="IPR020550">
    <property type="entry name" value="Inositol_monophosphatase_CS"/>
</dbReference>
<dbReference type="PROSITE" id="PS00629">
    <property type="entry name" value="IMP_1"/>
    <property type="match status" value="1"/>
</dbReference>
<dbReference type="PANTHER" id="PTHR20854">
    <property type="entry name" value="INOSITOL MONOPHOSPHATASE"/>
    <property type="match status" value="1"/>
</dbReference>
<reference evidence="10" key="1">
    <citation type="submission" date="2020-07" db="EMBL/GenBank/DDBJ databases">
        <title>Complete genome sequencing of Coprobacter sp. strain 2CBH44.</title>
        <authorList>
            <person name="Sakamoto M."/>
            <person name="Murakami T."/>
            <person name="Mori H."/>
        </authorList>
    </citation>
    <scope>NUCLEOTIDE SEQUENCE [LARGE SCALE GENOMIC DNA]</scope>
    <source>
        <strain evidence="10">2CBH44</strain>
    </source>
</reference>
<dbReference type="GO" id="GO:0006020">
    <property type="term" value="P:inositol metabolic process"/>
    <property type="evidence" value="ECO:0007669"/>
    <property type="project" value="TreeGrafter"/>
</dbReference>
<comment type="similarity">
    <text evidence="3 8">Belongs to the inositol monophosphatase superfamily.</text>
</comment>
<evidence type="ECO:0000256" key="6">
    <source>
        <dbReference type="ARBA" id="ARBA00022842"/>
    </source>
</evidence>
<dbReference type="PRINTS" id="PR00377">
    <property type="entry name" value="IMPHPHTASES"/>
</dbReference>
<feature type="binding site" evidence="7">
    <location>
        <position position="102"/>
    </location>
    <ligand>
        <name>Mg(2+)</name>
        <dbReference type="ChEBI" id="CHEBI:18420"/>
        <label>1</label>
        <note>catalytic</note>
    </ligand>
</feature>
<dbReference type="AlphaFoldDB" id="A0A7G1I427"/>
<dbReference type="EC" id="3.1.3.25" evidence="8"/>
<comment type="cofactor">
    <cofactor evidence="2 7 8">
        <name>Mg(2+)</name>
        <dbReference type="ChEBI" id="CHEBI:18420"/>
    </cofactor>
</comment>
<dbReference type="GO" id="GO:0008934">
    <property type="term" value="F:inositol monophosphate 1-phosphatase activity"/>
    <property type="evidence" value="ECO:0007669"/>
    <property type="project" value="InterPro"/>
</dbReference>
<evidence type="ECO:0000313" key="9">
    <source>
        <dbReference type="EMBL" id="BCI64247.1"/>
    </source>
</evidence>
<dbReference type="Gene3D" id="3.30.540.10">
    <property type="entry name" value="Fructose-1,6-Bisphosphatase, subunit A, domain 1"/>
    <property type="match status" value="1"/>
</dbReference>
<dbReference type="SUPFAM" id="SSF56655">
    <property type="entry name" value="Carbohydrate phosphatase"/>
    <property type="match status" value="1"/>
</dbReference>
<dbReference type="Gene3D" id="3.40.190.80">
    <property type="match status" value="1"/>
</dbReference>
<dbReference type="InterPro" id="IPR033942">
    <property type="entry name" value="IMPase"/>
</dbReference>
<feature type="binding site" evidence="7">
    <location>
        <position position="83"/>
    </location>
    <ligand>
        <name>Mg(2+)</name>
        <dbReference type="ChEBI" id="CHEBI:18420"/>
        <label>1</label>
        <note>catalytic</note>
    </ligand>
</feature>
<dbReference type="EMBL" id="AP023322">
    <property type="protein sequence ID" value="BCI64247.1"/>
    <property type="molecule type" value="Genomic_DNA"/>
</dbReference>
<dbReference type="PRINTS" id="PR01959">
    <property type="entry name" value="SBIMPHPHTASE"/>
</dbReference>
<protein>
    <recommendedName>
        <fullName evidence="8">Inositol-1-monophosphatase</fullName>
        <ecNumber evidence="8">3.1.3.25</ecNumber>
    </recommendedName>
</protein>
<evidence type="ECO:0000256" key="4">
    <source>
        <dbReference type="ARBA" id="ARBA00022723"/>
    </source>
</evidence>
<dbReference type="GO" id="GO:0046854">
    <property type="term" value="P:phosphatidylinositol phosphate biosynthetic process"/>
    <property type="evidence" value="ECO:0007669"/>
    <property type="project" value="InterPro"/>
</dbReference>
<feature type="binding site" evidence="7">
    <location>
        <position position="99"/>
    </location>
    <ligand>
        <name>Mg(2+)</name>
        <dbReference type="ChEBI" id="CHEBI:18420"/>
        <label>1</label>
        <note>catalytic</note>
    </ligand>
</feature>